<evidence type="ECO:0000313" key="14">
    <source>
        <dbReference type="EMBL" id="ERN14258.1"/>
    </source>
</evidence>
<dbReference type="InterPro" id="IPR034732">
    <property type="entry name" value="EPHD"/>
</dbReference>
<dbReference type="InterPro" id="IPR001965">
    <property type="entry name" value="Znf_PHD"/>
</dbReference>
<evidence type="ECO:0000256" key="5">
    <source>
        <dbReference type="ARBA" id="ARBA00022853"/>
    </source>
</evidence>
<dbReference type="PANTHER" id="PTHR45838">
    <property type="entry name" value="HISTONE-LYSINE-N-METHYLTRANSFERASE 2 KMT2 FAMILY MEMBER"/>
    <property type="match status" value="1"/>
</dbReference>
<evidence type="ECO:0000256" key="4">
    <source>
        <dbReference type="ARBA" id="ARBA00022833"/>
    </source>
</evidence>
<evidence type="ECO:0000313" key="15">
    <source>
        <dbReference type="Proteomes" id="UP000017836"/>
    </source>
</evidence>
<feature type="region of interest" description="Disordered" evidence="10">
    <location>
        <begin position="1332"/>
        <end position="1353"/>
    </location>
</feature>
<dbReference type="InterPro" id="IPR046341">
    <property type="entry name" value="SET_dom_sf"/>
</dbReference>
<keyword evidence="15" id="KW-1185">Reference proteome</keyword>
<dbReference type="STRING" id="13333.U5D1L9"/>
<dbReference type="CDD" id="cd10518">
    <property type="entry name" value="SET_SETD1-like"/>
    <property type="match status" value="1"/>
</dbReference>
<dbReference type="PROSITE" id="PS50016">
    <property type="entry name" value="ZF_PHD_2"/>
    <property type="match status" value="1"/>
</dbReference>
<protein>
    <recommendedName>
        <fullName evidence="16">PHD-type domain-containing protein</fullName>
    </recommendedName>
</protein>
<evidence type="ECO:0000256" key="3">
    <source>
        <dbReference type="ARBA" id="ARBA00022771"/>
    </source>
</evidence>
<dbReference type="PROSITE" id="PS50280">
    <property type="entry name" value="SET"/>
    <property type="match status" value="1"/>
</dbReference>
<feature type="region of interest" description="Disordered" evidence="10">
    <location>
        <begin position="837"/>
        <end position="860"/>
    </location>
</feature>
<dbReference type="PROSITE" id="PS51805">
    <property type="entry name" value="EPHD"/>
    <property type="match status" value="1"/>
</dbReference>
<feature type="domain" description="SET" evidence="12">
    <location>
        <begin position="1986"/>
        <end position="2107"/>
    </location>
</feature>
<keyword evidence="5" id="KW-0156">Chromatin regulator</keyword>
<evidence type="ECO:0000256" key="10">
    <source>
        <dbReference type="SAM" id="MobiDB-lite"/>
    </source>
</evidence>
<dbReference type="PANTHER" id="PTHR45838:SF4">
    <property type="entry name" value="HISTONE-LYSINE N-METHYLTRANSFERASE TRITHORAX"/>
    <property type="match status" value="1"/>
</dbReference>
<organism evidence="14 15">
    <name type="scientific">Amborella trichopoda</name>
    <dbReference type="NCBI Taxonomy" id="13333"/>
    <lineage>
        <taxon>Eukaryota</taxon>
        <taxon>Viridiplantae</taxon>
        <taxon>Streptophyta</taxon>
        <taxon>Embryophyta</taxon>
        <taxon>Tracheophyta</taxon>
        <taxon>Spermatophyta</taxon>
        <taxon>Magnoliopsida</taxon>
        <taxon>Amborellales</taxon>
        <taxon>Amborellaceae</taxon>
        <taxon>Amborella</taxon>
    </lineage>
</organism>
<keyword evidence="7" id="KW-0804">Transcription</keyword>
<dbReference type="HOGENOM" id="CLU_238882_0_0_1"/>
<dbReference type="Gene3D" id="2.170.270.10">
    <property type="entry name" value="SET domain"/>
    <property type="match status" value="1"/>
</dbReference>
<feature type="domain" description="PHD-type" evidence="13">
    <location>
        <begin position="1746"/>
        <end position="1881"/>
    </location>
</feature>
<evidence type="ECO:0000259" key="13">
    <source>
        <dbReference type="PROSITE" id="PS51805"/>
    </source>
</evidence>
<feature type="domain" description="PHD-type" evidence="11">
    <location>
        <begin position="1609"/>
        <end position="1659"/>
    </location>
</feature>
<dbReference type="InterPro" id="IPR032308">
    <property type="entry name" value="TDBD"/>
</dbReference>
<dbReference type="Pfam" id="PF13832">
    <property type="entry name" value="zf-HC5HC2H_2"/>
    <property type="match status" value="1"/>
</dbReference>
<dbReference type="Pfam" id="PF16135">
    <property type="entry name" value="TDBD"/>
    <property type="match status" value="1"/>
</dbReference>
<dbReference type="EMBL" id="KI392557">
    <property type="protein sequence ID" value="ERN14258.1"/>
    <property type="molecule type" value="Genomic_DNA"/>
</dbReference>
<feature type="compositionally biased region" description="Low complexity" evidence="10">
    <location>
        <begin position="1"/>
        <end position="12"/>
    </location>
</feature>
<evidence type="ECO:0000259" key="12">
    <source>
        <dbReference type="PROSITE" id="PS50280"/>
    </source>
</evidence>
<dbReference type="SMART" id="SM00317">
    <property type="entry name" value="SET"/>
    <property type="match status" value="1"/>
</dbReference>
<keyword evidence="3 9" id="KW-0863">Zinc-finger</keyword>
<evidence type="ECO:0000256" key="6">
    <source>
        <dbReference type="ARBA" id="ARBA00023015"/>
    </source>
</evidence>
<dbReference type="InterPro" id="IPR001214">
    <property type="entry name" value="SET_dom"/>
</dbReference>
<dbReference type="GO" id="GO:0045893">
    <property type="term" value="P:positive regulation of DNA-templated transcription"/>
    <property type="evidence" value="ECO:0000318"/>
    <property type="project" value="GO_Central"/>
</dbReference>
<dbReference type="GO" id="GO:0035097">
    <property type="term" value="C:histone methyltransferase complex"/>
    <property type="evidence" value="ECO:0000318"/>
    <property type="project" value="GO_Central"/>
</dbReference>
<evidence type="ECO:0000256" key="8">
    <source>
        <dbReference type="ARBA" id="ARBA00023242"/>
    </source>
</evidence>
<keyword evidence="2" id="KW-0479">Metal-binding</keyword>
<proteinExistence type="predicted"/>
<dbReference type="GO" id="GO:0008270">
    <property type="term" value="F:zinc ion binding"/>
    <property type="evidence" value="ECO:0007669"/>
    <property type="project" value="UniProtKB-KW"/>
</dbReference>
<keyword evidence="8" id="KW-0539">Nucleus</keyword>
<evidence type="ECO:0008006" key="16">
    <source>
        <dbReference type="Google" id="ProtNLM"/>
    </source>
</evidence>
<dbReference type="OMA" id="VHFHPWC"/>
<dbReference type="Pfam" id="PF13831">
    <property type="entry name" value="PHD_2"/>
    <property type="match status" value="1"/>
</dbReference>
<sequence>MDNSWPGKVGPSWPGPPSSVPRNQFEMNADQYFLHTYAQEANVSNTMNFGSTPYNCKMANPEFANSFISLLAGGPSQQICGEFQQLTSSRSGMATTSPPINENIVNGPELYQVIGSRNPLAFNSGRGLVFNDGNLQPKSSHLHGSNAAKQVFSDHTPRDNEIVSQRSPIQWLIGTTNTKQQNNAHISSYTRFKLPSDSKCDVIDQASSIVKGLTRAYCLGKSGDLLLIEGGHLGIVCSCHGLHMSVAKFCEHSGSSVINPGEAVRTGSGETVAQWRRENYIKLGIKLPDDTAGWDWPDGSTANAGKPKYKSACIQKNQNIEKNSGVSRHGYPFDGQPRSEQPWNNANSFNYPRGGLAILESSASRTTEIVRPKDGDNSNLTSPSSMPAFVSNHTTHALNDTLPGPKVTRASLDKGSEHCEYQSIVDYIEFISKGGNPFVTNQRSTNLKSFNGGSTARRCNRTREVFMLDKDAMASNIELRLGQPSQQSQARNCSLPSSIRSQSFNAIGDQKSLFCEQLIQRASGSRITEESRQNFLRPSDLSAMKEREKESRLNSVNPVNRSTHVGEPGIVNLLEGHMSKNSIMSMLLSPMENFGTNEEGLMLQPNSNMAPEHLVPKLIHSNSQLLKSGTNCFTTNKSEMMERKLANHIDAVKMSRDMPNGSSTFSSIGSTVHVKQTGDSLLHGISVGHGNHSNSVMLGGQSPANLPHPAIILSAEPDVRNTSDHFVKPSCNANANANPDSFFHRADDSAASTGSSVMPVNFSGWNPIYLSNLTTILPNGDLTGLRHQVSDENLRAPTLRSLPQVSKQDNKAATPCMNLDQGQFYCHSTVQLPNDYSQQERFGPEPKQGPVLNGNQDTTEEQDKTTRFCCKGLLDGGREKLSCLTGPNNYCKCCNLTTAPSISLQPRGIDVHSSHCHQNCCVEQPLLRLASRSNHHNNCCVKHARCNQAEPNPCVCSNFWCAEHLKSFAGSCSSRMGAHAEGSLKENNGNTAVDKTSLLLPPSIDDGFRSSLDKTTELKRCENLETLDIVKRSCNTMQWRDVPGKIMDSSATTDIERPAKMMCRARNEDQLADTASKRFDEGCQDAGSLKEQQMSNVCSESSAAVVTEFSGRCFVNLDLGSTRSTCDEIVDEGSGIEKCCSSDAHNAGMWAETANLSGNTDAVLGRSSTLPSHSTDPINNLKVRSSLRLKKVRLPFGSPKGENAVHKKQVGGAFKIERKRKTMKWKKLDASLSGSGTDDRQYELVNRSKCSAMCVYPEVEKSSHADLGPTKSSCFCTIATLGPKRKRSTLTSSRPLNLVGDACTLDGPSRKYIDSGQGRVLQVPIFPKEWKNNREMTKDKDKSGVQHGGEDPNVQEVQKYSKMGLGKSISALPNNYCNDQKARPIVCGNLGIIANVNSAEGLQKAAKVVSLSSILRRAKRCTNENQEMRFSSMSETQNKFSNRSQGCHTTPCAASRVKDKEGHDSVETSAADWFSAIQMHQTANAVKEVRKYSLNELTQKGKHANKQACLNHLSRQEHLQSREKNLCPRSATQNDKLVDNLNEKQSRTPNSCTRKNSICMQRSVFRTSEKLCLENVKETQGPIDVSHEVKGKKSSTKCRKRKAFILDSDVFCCVCGGSDKDDFNCILECSQCLIKVHQACYGVLKAPKGRWCCRPCRADIKDIVCVLCGYSGGAMTRALRSRNIVKNLLQTWKIKKGRKSLDPFHLSDSKHDDLNGLSGKLGGGPSRLEKMDSISAMKPGTLERVSRVMMKANTLDATSIMRNADILVDDFQVHNTITAAVLDPNVTQWLHMVCGLWMPGTRCPNVDTMSAFDVSGVSPPKRNTVCSICKRPGGSCIRCRVADCSVFFHPWCAHQKGLLQSEIEGVDNENVGFYGRCLFHAVNINCLTKPVHLVNDKVEDHSDNKDPTCARTEGYKGRKKEGLHYGLRGQSKDNSGCLVPQEQINAWLHINGQKSCTRGLIKPPASDTEYDCRKEYARYKQSKGWKQLVVYKSGIHALGLYTSQFIFRGAMVVEYVGEIVGLRVADKREAEYHSGRRIQYESACYFFRIDKEHIIDATRKGGIARFVNHSCLPNCVAKVITIRNEKKVVFFAERDINPGEEITYDYHFNNEDEDCLLGDMVKI</sequence>
<dbReference type="Pfam" id="PF00856">
    <property type="entry name" value="SET"/>
    <property type="match status" value="1"/>
</dbReference>
<evidence type="ECO:0000256" key="7">
    <source>
        <dbReference type="ARBA" id="ARBA00023163"/>
    </source>
</evidence>
<evidence type="ECO:0000256" key="1">
    <source>
        <dbReference type="ARBA" id="ARBA00004123"/>
    </source>
</evidence>
<dbReference type="Gene3D" id="3.30.40.10">
    <property type="entry name" value="Zinc/RING finger domain, C3HC4 (zinc finger)"/>
    <property type="match status" value="2"/>
</dbReference>
<dbReference type="Gramene" id="ERN14258">
    <property type="protein sequence ID" value="ERN14258"/>
    <property type="gene ID" value="AMTR_s00033p00150780"/>
</dbReference>
<gene>
    <name evidence="14" type="ORF">AMTR_s00033p00150780</name>
</gene>
<reference evidence="15" key="1">
    <citation type="journal article" date="2013" name="Science">
        <title>The Amborella genome and the evolution of flowering plants.</title>
        <authorList>
            <consortium name="Amborella Genome Project"/>
        </authorList>
    </citation>
    <scope>NUCLEOTIDE SEQUENCE [LARGE SCALE GENOMIC DNA]</scope>
</reference>
<keyword evidence="4" id="KW-0862">Zinc</keyword>
<feature type="compositionally biased region" description="Basic and acidic residues" evidence="10">
    <location>
        <begin position="1332"/>
        <end position="1350"/>
    </location>
</feature>
<dbReference type="InterPro" id="IPR011011">
    <property type="entry name" value="Znf_FYVE_PHD"/>
</dbReference>
<evidence type="ECO:0000259" key="11">
    <source>
        <dbReference type="PROSITE" id="PS50016"/>
    </source>
</evidence>
<dbReference type="Proteomes" id="UP000017836">
    <property type="component" value="Unassembled WGS sequence"/>
</dbReference>
<evidence type="ECO:0000256" key="9">
    <source>
        <dbReference type="PROSITE-ProRule" id="PRU00146"/>
    </source>
</evidence>
<dbReference type="eggNOG" id="KOG1080">
    <property type="taxonomic scope" value="Eukaryota"/>
</dbReference>
<dbReference type="eggNOG" id="KOG0954">
    <property type="taxonomic scope" value="Eukaryota"/>
</dbReference>
<dbReference type="InterPro" id="IPR019787">
    <property type="entry name" value="Znf_PHD-finger"/>
</dbReference>
<name>U5D1L9_AMBTC</name>
<dbReference type="SMART" id="SM00249">
    <property type="entry name" value="PHD"/>
    <property type="match status" value="2"/>
</dbReference>
<dbReference type="SUPFAM" id="SSF82199">
    <property type="entry name" value="SET domain"/>
    <property type="match status" value="1"/>
</dbReference>
<evidence type="ECO:0000256" key="2">
    <source>
        <dbReference type="ARBA" id="ARBA00022723"/>
    </source>
</evidence>
<dbReference type="InterPro" id="IPR013083">
    <property type="entry name" value="Znf_RING/FYVE/PHD"/>
</dbReference>
<dbReference type="CDD" id="cd15571">
    <property type="entry name" value="ePHD"/>
    <property type="match status" value="1"/>
</dbReference>
<dbReference type="SUPFAM" id="SSF57903">
    <property type="entry name" value="FYVE/PHD zinc finger"/>
    <property type="match status" value="1"/>
</dbReference>
<feature type="region of interest" description="Disordered" evidence="10">
    <location>
        <begin position="1"/>
        <end position="22"/>
    </location>
</feature>
<accession>U5D1L9</accession>
<keyword evidence="6" id="KW-0805">Transcription regulation</keyword>
<comment type="subcellular location">
    <subcellularLocation>
        <location evidence="1">Nucleus</location>
    </subcellularLocation>
</comment>
<dbReference type="GO" id="GO:0042800">
    <property type="term" value="F:histone H3K4 methyltransferase activity"/>
    <property type="evidence" value="ECO:0000318"/>
    <property type="project" value="GO_Central"/>
</dbReference>